<dbReference type="InterPro" id="IPR036179">
    <property type="entry name" value="Ig-like_dom_sf"/>
</dbReference>
<dbReference type="OrthoDB" id="114660at2759"/>
<evidence type="ECO:0000259" key="6">
    <source>
        <dbReference type="PROSITE" id="PS50835"/>
    </source>
</evidence>
<dbReference type="Gene3D" id="2.60.40.10">
    <property type="entry name" value="Immunoglobulins"/>
    <property type="match status" value="1"/>
</dbReference>
<evidence type="ECO:0000256" key="4">
    <source>
        <dbReference type="ARBA" id="ARBA00023180"/>
    </source>
</evidence>
<evidence type="ECO:0000313" key="8">
    <source>
        <dbReference type="Proteomes" id="UP000784294"/>
    </source>
</evidence>
<dbReference type="PROSITE" id="PS50835">
    <property type="entry name" value="IG_LIKE"/>
    <property type="match status" value="1"/>
</dbReference>
<evidence type="ECO:0000256" key="2">
    <source>
        <dbReference type="ARBA" id="ARBA00023136"/>
    </source>
</evidence>
<evidence type="ECO:0000256" key="5">
    <source>
        <dbReference type="ARBA" id="ARBA00023319"/>
    </source>
</evidence>
<evidence type="ECO:0000256" key="1">
    <source>
        <dbReference type="ARBA" id="ARBA00004479"/>
    </source>
</evidence>
<accession>A0A3S5AB39</accession>
<dbReference type="GO" id="GO:0005886">
    <property type="term" value="C:plasma membrane"/>
    <property type="evidence" value="ECO:0007669"/>
    <property type="project" value="TreeGrafter"/>
</dbReference>
<keyword evidence="4" id="KW-0325">Glycoprotein</keyword>
<dbReference type="EMBL" id="CAAALY010028073">
    <property type="protein sequence ID" value="VEL16344.1"/>
    <property type="molecule type" value="Genomic_DNA"/>
</dbReference>
<dbReference type="SMART" id="SM00409">
    <property type="entry name" value="IG"/>
    <property type="match status" value="1"/>
</dbReference>
<comment type="subcellular location">
    <subcellularLocation>
        <location evidence="1">Membrane</location>
        <topology evidence="1">Single-pass type I membrane protein</topology>
    </subcellularLocation>
</comment>
<feature type="domain" description="Ig-like" evidence="6">
    <location>
        <begin position="24"/>
        <end position="145"/>
    </location>
</feature>
<dbReference type="InterPro" id="IPR013783">
    <property type="entry name" value="Ig-like_fold"/>
</dbReference>
<comment type="caution">
    <text evidence="7">The sequence shown here is derived from an EMBL/GenBank/DDBJ whole genome shotgun (WGS) entry which is preliminary data.</text>
</comment>
<dbReference type="InterPro" id="IPR051275">
    <property type="entry name" value="Cell_adhesion_signaling"/>
</dbReference>
<dbReference type="PANTHER" id="PTHR11640:SF164">
    <property type="entry name" value="MAM DOMAIN-CONTAINING GLYCOSYLPHOSPHATIDYLINOSITOL ANCHOR PROTEIN 1"/>
    <property type="match status" value="1"/>
</dbReference>
<dbReference type="GO" id="GO:0098609">
    <property type="term" value="P:cell-cell adhesion"/>
    <property type="evidence" value="ECO:0007669"/>
    <property type="project" value="TreeGrafter"/>
</dbReference>
<name>A0A3S5AB39_9PLAT</name>
<evidence type="ECO:0000256" key="3">
    <source>
        <dbReference type="ARBA" id="ARBA00023157"/>
    </source>
</evidence>
<dbReference type="GO" id="GO:0005911">
    <property type="term" value="C:cell-cell junction"/>
    <property type="evidence" value="ECO:0007669"/>
    <property type="project" value="TreeGrafter"/>
</dbReference>
<dbReference type="Pfam" id="PF13927">
    <property type="entry name" value="Ig_3"/>
    <property type="match status" value="1"/>
</dbReference>
<keyword evidence="8" id="KW-1185">Reference proteome</keyword>
<proteinExistence type="predicted"/>
<dbReference type="InterPro" id="IPR003599">
    <property type="entry name" value="Ig_sub"/>
</dbReference>
<organism evidence="7 8">
    <name type="scientific">Protopolystoma xenopodis</name>
    <dbReference type="NCBI Taxonomy" id="117903"/>
    <lineage>
        <taxon>Eukaryota</taxon>
        <taxon>Metazoa</taxon>
        <taxon>Spiralia</taxon>
        <taxon>Lophotrochozoa</taxon>
        <taxon>Platyhelminthes</taxon>
        <taxon>Monogenea</taxon>
        <taxon>Polyopisthocotylea</taxon>
        <taxon>Polystomatidea</taxon>
        <taxon>Polystomatidae</taxon>
        <taxon>Protopolystoma</taxon>
    </lineage>
</organism>
<sequence length="159" mass="16509">MSGKLNAPVVMATCCLSECVQFPPQIVKISPTISVSPGQDAVLTCRAAAYPTPKVKWMHTAPMGQNARLDRQRQLAGVGSGHPGSVGLAGPQVAGSGAIGGGGTQLTEPKDLEATLRLSEISQSANYTCVAFNELGVVNRDVEVVVKRELPSKRANLAG</sequence>
<gene>
    <name evidence="7" type="ORF">PXEA_LOCUS9784</name>
</gene>
<dbReference type="Proteomes" id="UP000784294">
    <property type="component" value="Unassembled WGS sequence"/>
</dbReference>
<dbReference type="InterPro" id="IPR007110">
    <property type="entry name" value="Ig-like_dom"/>
</dbReference>
<keyword evidence="5" id="KW-0393">Immunoglobulin domain</keyword>
<dbReference type="GO" id="GO:0050839">
    <property type="term" value="F:cell adhesion molecule binding"/>
    <property type="evidence" value="ECO:0007669"/>
    <property type="project" value="TreeGrafter"/>
</dbReference>
<dbReference type="SUPFAM" id="SSF48726">
    <property type="entry name" value="Immunoglobulin"/>
    <property type="match status" value="1"/>
</dbReference>
<keyword evidence="2" id="KW-0472">Membrane</keyword>
<keyword evidence="3" id="KW-1015">Disulfide bond</keyword>
<reference evidence="7" key="1">
    <citation type="submission" date="2018-11" db="EMBL/GenBank/DDBJ databases">
        <authorList>
            <consortium name="Pathogen Informatics"/>
        </authorList>
    </citation>
    <scope>NUCLEOTIDE SEQUENCE</scope>
</reference>
<dbReference type="AlphaFoldDB" id="A0A3S5AB39"/>
<evidence type="ECO:0000313" key="7">
    <source>
        <dbReference type="EMBL" id="VEL16344.1"/>
    </source>
</evidence>
<dbReference type="PANTHER" id="PTHR11640">
    <property type="entry name" value="NEPHRIN"/>
    <property type="match status" value="1"/>
</dbReference>
<protein>
    <recommendedName>
        <fullName evidence="6">Ig-like domain-containing protein</fullName>
    </recommendedName>
</protein>
<dbReference type="InterPro" id="IPR003598">
    <property type="entry name" value="Ig_sub2"/>
</dbReference>
<dbReference type="SMART" id="SM00408">
    <property type="entry name" value="IGc2"/>
    <property type="match status" value="1"/>
</dbReference>